<dbReference type="InterPro" id="IPR022673">
    <property type="entry name" value="Hexokinase_C"/>
</dbReference>
<dbReference type="GO" id="GO:0008865">
    <property type="term" value="F:fructokinase activity"/>
    <property type="evidence" value="ECO:0007669"/>
    <property type="project" value="TreeGrafter"/>
</dbReference>
<keyword evidence="6 11" id="KW-0418">Kinase</keyword>
<dbReference type="Gene3D" id="3.30.420.40">
    <property type="match status" value="1"/>
</dbReference>
<comment type="pathway">
    <text evidence="1">Carbohydrate degradation; glycolysis; D-glyceraldehyde 3-phosphate and glycerone phosphate from D-glucose: step 1/4.</text>
</comment>
<comment type="catalytic activity">
    <reaction evidence="10">
        <text>D-fructose + ATP = D-fructose 6-phosphate + ADP + H(+)</text>
        <dbReference type="Rhea" id="RHEA:16125"/>
        <dbReference type="ChEBI" id="CHEBI:15378"/>
        <dbReference type="ChEBI" id="CHEBI:30616"/>
        <dbReference type="ChEBI" id="CHEBI:37721"/>
        <dbReference type="ChEBI" id="CHEBI:61527"/>
        <dbReference type="ChEBI" id="CHEBI:456216"/>
        <dbReference type="EC" id="2.7.1.1"/>
    </reaction>
    <physiologicalReaction direction="left-to-right" evidence="10">
        <dbReference type="Rhea" id="RHEA:16126"/>
    </physiologicalReaction>
</comment>
<dbReference type="InterPro" id="IPR001312">
    <property type="entry name" value="Hexokinase"/>
</dbReference>
<evidence type="ECO:0000256" key="11">
    <source>
        <dbReference type="RuleBase" id="RU362007"/>
    </source>
</evidence>
<evidence type="ECO:0000256" key="9">
    <source>
        <dbReference type="ARBA" id="ARBA00044613"/>
    </source>
</evidence>
<dbReference type="OrthoDB" id="419537at2759"/>
<keyword evidence="16" id="KW-1185">Reference proteome</keyword>
<dbReference type="AlphaFoldDB" id="A0A1Y1YDG8"/>
<dbReference type="GO" id="GO:0005524">
    <property type="term" value="F:ATP binding"/>
    <property type="evidence" value="ECO:0007669"/>
    <property type="project" value="UniProtKB-UniRule"/>
</dbReference>
<dbReference type="PROSITE" id="PS51748">
    <property type="entry name" value="HEXOKINASE_2"/>
    <property type="match status" value="1"/>
</dbReference>
<comment type="caution">
    <text evidence="15">The sequence shown here is derived from an EMBL/GenBank/DDBJ whole genome shotgun (WGS) entry which is preliminary data.</text>
</comment>
<evidence type="ECO:0000256" key="7">
    <source>
        <dbReference type="ARBA" id="ARBA00022840"/>
    </source>
</evidence>
<dbReference type="GO" id="GO:0005829">
    <property type="term" value="C:cytosol"/>
    <property type="evidence" value="ECO:0007669"/>
    <property type="project" value="TreeGrafter"/>
</dbReference>
<evidence type="ECO:0000256" key="12">
    <source>
        <dbReference type="SAM" id="MobiDB-lite"/>
    </source>
</evidence>
<comment type="similarity">
    <text evidence="3 11">Belongs to the hexokinase family.</text>
</comment>
<name>A0A1Y1YDG8_9FUNG</name>
<dbReference type="GO" id="GO:0004340">
    <property type="term" value="F:glucokinase activity"/>
    <property type="evidence" value="ECO:0007669"/>
    <property type="project" value="TreeGrafter"/>
</dbReference>
<dbReference type="Pfam" id="PF03727">
    <property type="entry name" value="Hexokinase_2"/>
    <property type="match status" value="1"/>
</dbReference>
<evidence type="ECO:0000256" key="10">
    <source>
        <dbReference type="ARBA" id="ARBA00047905"/>
    </source>
</evidence>
<dbReference type="SUPFAM" id="SSF53067">
    <property type="entry name" value="Actin-like ATPase domain"/>
    <property type="match status" value="2"/>
</dbReference>
<dbReference type="Pfam" id="PF00349">
    <property type="entry name" value="Hexokinase_1"/>
    <property type="match status" value="1"/>
</dbReference>
<reference evidence="15 16" key="1">
    <citation type="submission" date="2016-07" db="EMBL/GenBank/DDBJ databases">
        <title>Pervasive Adenine N6-methylation of Active Genes in Fungi.</title>
        <authorList>
            <consortium name="DOE Joint Genome Institute"/>
            <person name="Mondo S.J."/>
            <person name="Dannebaum R.O."/>
            <person name="Kuo R.C."/>
            <person name="Labutti K."/>
            <person name="Haridas S."/>
            <person name="Kuo A."/>
            <person name="Salamov A."/>
            <person name="Ahrendt S.R."/>
            <person name="Lipzen A."/>
            <person name="Sullivan W."/>
            <person name="Andreopoulos W.B."/>
            <person name="Clum A."/>
            <person name="Lindquist E."/>
            <person name="Daum C."/>
            <person name="Ramamoorthy G.K."/>
            <person name="Gryganskyi A."/>
            <person name="Culley D."/>
            <person name="Magnuson J.K."/>
            <person name="James T.Y."/>
            <person name="O'Malley M.A."/>
            <person name="Stajich J.E."/>
            <person name="Spatafora J.W."/>
            <person name="Visel A."/>
            <person name="Grigoriev I.V."/>
        </authorList>
    </citation>
    <scope>NUCLEOTIDE SEQUENCE [LARGE SCALE GENOMIC DNA]</scope>
    <source>
        <strain evidence="15 16">CBS 931.73</strain>
    </source>
</reference>
<dbReference type="EMBL" id="MCFE01000163">
    <property type="protein sequence ID" value="ORX95985.1"/>
    <property type="molecule type" value="Genomic_DNA"/>
</dbReference>
<dbReference type="Gene3D" id="1.10.287.1250">
    <property type="match status" value="1"/>
</dbReference>
<evidence type="ECO:0000256" key="4">
    <source>
        <dbReference type="ARBA" id="ARBA00022679"/>
    </source>
</evidence>
<dbReference type="GO" id="GO:0001678">
    <property type="term" value="P:intracellular glucose homeostasis"/>
    <property type="evidence" value="ECO:0007669"/>
    <property type="project" value="InterPro"/>
</dbReference>
<protein>
    <recommendedName>
        <fullName evidence="11">Phosphotransferase</fullName>
        <ecNumber evidence="11">2.7.1.-</ecNumber>
    </recommendedName>
</protein>
<dbReference type="CDD" id="cd24000">
    <property type="entry name" value="ASKHA_NBD_HK"/>
    <property type="match status" value="1"/>
</dbReference>
<feature type="non-terminal residue" evidence="15">
    <location>
        <position position="328"/>
    </location>
</feature>
<evidence type="ECO:0000313" key="16">
    <source>
        <dbReference type="Proteomes" id="UP000193498"/>
    </source>
</evidence>
<evidence type="ECO:0000256" key="5">
    <source>
        <dbReference type="ARBA" id="ARBA00022741"/>
    </source>
</evidence>
<comment type="catalytic activity">
    <reaction evidence="9">
        <text>a D-hexose + ATP = a D-hexose 6-phosphate + ADP + H(+)</text>
        <dbReference type="Rhea" id="RHEA:22740"/>
        <dbReference type="ChEBI" id="CHEBI:4194"/>
        <dbReference type="ChEBI" id="CHEBI:15378"/>
        <dbReference type="ChEBI" id="CHEBI:30616"/>
        <dbReference type="ChEBI" id="CHEBI:229467"/>
        <dbReference type="ChEBI" id="CHEBI:456216"/>
        <dbReference type="EC" id="2.7.1.1"/>
    </reaction>
    <physiologicalReaction direction="left-to-right" evidence="9">
        <dbReference type="Rhea" id="RHEA:22741"/>
    </physiologicalReaction>
</comment>
<dbReference type="PANTHER" id="PTHR19443:SF16">
    <property type="entry name" value="HEXOKINASE TYPE 1-RELATED"/>
    <property type="match status" value="1"/>
</dbReference>
<gene>
    <name evidence="15" type="ORF">K493DRAFT_21615</name>
</gene>
<keyword evidence="5 11" id="KW-0547">Nucleotide-binding</keyword>
<accession>A0A1Y1YDG8</accession>
<sequence>MTTSVDLNLPVQTPNFPSSSDTSLGSDFGLAREDLLHVKTHFVNEIKNGLSNSSSSLAMLPGYISSLPTGEETGRFLLVMIDEATLGVGSVTFLGARKYELTLQKYVVDAHAKESAKNLFDFLAKCLESLLNDLNIPLNSNLPLAASLAFPMRHHGLGRGQVLSSCKGFKVPGLLGKDVAELLFDALRRKNIVVDILTIQNDTITSLLAHAYSVCSQTTIGCFIDSGVNIAYLDSLEQLPKWKSILGVDKMVFNTECGGYDIQGAQISRSEFDIQVDEESAVPGHQQFEKMTSGLYIGEIVRLVMVRMALEGVLFGGKLPNDLSTRYL</sequence>
<feature type="domain" description="Hexokinase C-terminal" evidence="14">
    <location>
        <begin position="220"/>
        <end position="327"/>
    </location>
</feature>
<feature type="region of interest" description="Disordered" evidence="12">
    <location>
        <begin position="1"/>
        <end position="23"/>
    </location>
</feature>
<keyword evidence="8 11" id="KW-0324">Glycolysis</keyword>
<feature type="domain" description="Hexokinase N-terminal" evidence="13">
    <location>
        <begin position="26"/>
        <end position="212"/>
    </location>
</feature>
<evidence type="ECO:0000256" key="3">
    <source>
        <dbReference type="ARBA" id="ARBA00009225"/>
    </source>
</evidence>
<dbReference type="InterPro" id="IPR043129">
    <property type="entry name" value="ATPase_NBD"/>
</dbReference>
<evidence type="ECO:0000313" key="15">
    <source>
        <dbReference type="EMBL" id="ORX95985.1"/>
    </source>
</evidence>
<dbReference type="InParanoid" id="A0A1Y1YDG8"/>
<evidence type="ECO:0000256" key="8">
    <source>
        <dbReference type="ARBA" id="ARBA00023152"/>
    </source>
</evidence>
<evidence type="ECO:0000259" key="13">
    <source>
        <dbReference type="Pfam" id="PF00349"/>
    </source>
</evidence>
<dbReference type="PANTHER" id="PTHR19443">
    <property type="entry name" value="HEXOKINASE"/>
    <property type="match status" value="1"/>
</dbReference>
<dbReference type="GO" id="GO:0005739">
    <property type="term" value="C:mitochondrion"/>
    <property type="evidence" value="ECO:0007669"/>
    <property type="project" value="TreeGrafter"/>
</dbReference>
<organism evidence="15 16">
    <name type="scientific">Basidiobolus meristosporus CBS 931.73</name>
    <dbReference type="NCBI Taxonomy" id="1314790"/>
    <lineage>
        <taxon>Eukaryota</taxon>
        <taxon>Fungi</taxon>
        <taxon>Fungi incertae sedis</taxon>
        <taxon>Zoopagomycota</taxon>
        <taxon>Entomophthoromycotina</taxon>
        <taxon>Basidiobolomycetes</taxon>
        <taxon>Basidiobolales</taxon>
        <taxon>Basidiobolaceae</taxon>
        <taxon>Basidiobolus</taxon>
    </lineage>
</organism>
<evidence type="ECO:0000256" key="6">
    <source>
        <dbReference type="ARBA" id="ARBA00022777"/>
    </source>
</evidence>
<keyword evidence="4 11" id="KW-0808">Transferase</keyword>
<dbReference type="PRINTS" id="PR00475">
    <property type="entry name" value="HEXOKINASE"/>
</dbReference>
<dbReference type="Proteomes" id="UP000193498">
    <property type="component" value="Unassembled WGS sequence"/>
</dbReference>
<dbReference type="GO" id="GO:0005536">
    <property type="term" value="F:D-glucose binding"/>
    <property type="evidence" value="ECO:0007669"/>
    <property type="project" value="InterPro"/>
</dbReference>
<proteinExistence type="inferred from homology"/>
<dbReference type="InterPro" id="IPR022672">
    <property type="entry name" value="Hexokinase_N"/>
</dbReference>
<dbReference type="STRING" id="1314790.A0A1Y1YDG8"/>
<evidence type="ECO:0000259" key="14">
    <source>
        <dbReference type="Pfam" id="PF03727"/>
    </source>
</evidence>
<dbReference type="GO" id="GO:0006096">
    <property type="term" value="P:glycolytic process"/>
    <property type="evidence" value="ECO:0007669"/>
    <property type="project" value="UniProtKB-UniPathway"/>
</dbReference>
<evidence type="ECO:0000256" key="1">
    <source>
        <dbReference type="ARBA" id="ARBA00004888"/>
    </source>
</evidence>
<dbReference type="UniPathway" id="UPA00109">
    <property type="reaction ID" value="UER00180"/>
</dbReference>
<dbReference type="GO" id="GO:0006006">
    <property type="term" value="P:glucose metabolic process"/>
    <property type="evidence" value="ECO:0007669"/>
    <property type="project" value="TreeGrafter"/>
</dbReference>
<dbReference type="EC" id="2.7.1.-" evidence="11"/>
<evidence type="ECO:0000256" key="2">
    <source>
        <dbReference type="ARBA" id="ARBA00005028"/>
    </source>
</evidence>
<comment type="pathway">
    <text evidence="2">Carbohydrate metabolism; hexose metabolism.</text>
</comment>
<dbReference type="Gene3D" id="3.40.367.20">
    <property type="match status" value="1"/>
</dbReference>
<keyword evidence="7 11" id="KW-0067">ATP-binding</keyword>